<gene>
    <name evidence="3" type="ORF">M0R45_005489</name>
</gene>
<protein>
    <submittedName>
        <fullName evidence="3">Uncharacterized protein</fullName>
    </submittedName>
</protein>
<organism evidence="3 4">
    <name type="scientific">Rubus argutus</name>
    <name type="common">Southern blackberry</name>
    <dbReference type="NCBI Taxonomy" id="59490"/>
    <lineage>
        <taxon>Eukaryota</taxon>
        <taxon>Viridiplantae</taxon>
        <taxon>Streptophyta</taxon>
        <taxon>Embryophyta</taxon>
        <taxon>Tracheophyta</taxon>
        <taxon>Spermatophyta</taxon>
        <taxon>Magnoliopsida</taxon>
        <taxon>eudicotyledons</taxon>
        <taxon>Gunneridae</taxon>
        <taxon>Pentapetalae</taxon>
        <taxon>rosids</taxon>
        <taxon>fabids</taxon>
        <taxon>Rosales</taxon>
        <taxon>Rosaceae</taxon>
        <taxon>Rosoideae</taxon>
        <taxon>Rosoideae incertae sedis</taxon>
        <taxon>Rubus</taxon>
    </lineage>
</organism>
<reference evidence="3 4" key="1">
    <citation type="journal article" date="2023" name="G3 (Bethesda)">
        <title>A chromosome-length genome assembly and annotation of blackberry (Rubus argutus, cv. 'Hillquist').</title>
        <authorList>
            <person name="Bruna T."/>
            <person name="Aryal R."/>
            <person name="Dudchenko O."/>
            <person name="Sargent D.J."/>
            <person name="Mead D."/>
            <person name="Buti M."/>
            <person name="Cavallini A."/>
            <person name="Hytonen T."/>
            <person name="Andres J."/>
            <person name="Pham M."/>
            <person name="Weisz D."/>
            <person name="Mascagni F."/>
            <person name="Usai G."/>
            <person name="Natali L."/>
            <person name="Bassil N."/>
            <person name="Fernandez G.E."/>
            <person name="Lomsadze A."/>
            <person name="Armour M."/>
            <person name="Olukolu B."/>
            <person name="Poorten T."/>
            <person name="Britton C."/>
            <person name="Davik J."/>
            <person name="Ashrafi H."/>
            <person name="Aiden E.L."/>
            <person name="Borodovsky M."/>
            <person name="Worthington M."/>
        </authorList>
    </citation>
    <scope>NUCLEOTIDE SEQUENCE [LARGE SCALE GENOMIC DNA]</scope>
    <source>
        <strain evidence="3">PI 553951</strain>
    </source>
</reference>
<sequence>MQRTCLKSTQQFVQHTDLSTLTWAPVVARFSWDIVFRNSRDLVPGEVVKALGRYARQRRWRVVGLMTSSYLSWFVAQGGSGRMMKFSRDKVFNRLLYNSICNVIHLDCGKLPNMSSNDSALENGWKED</sequence>
<dbReference type="PANTHER" id="PTHR45934:SF1">
    <property type="entry name" value="OS04G0423100 PROTEIN"/>
    <property type="match status" value="1"/>
</dbReference>
<keyword evidence="2" id="KW-0503">Monooxygenase</keyword>
<evidence type="ECO:0000256" key="2">
    <source>
        <dbReference type="ARBA" id="ARBA00023033"/>
    </source>
</evidence>
<keyword evidence="1" id="KW-0560">Oxidoreductase</keyword>
<dbReference type="EMBL" id="JBEDUW010000001">
    <property type="protein sequence ID" value="KAK9949982.1"/>
    <property type="molecule type" value="Genomic_DNA"/>
</dbReference>
<dbReference type="AlphaFoldDB" id="A0AAW1YMU2"/>
<dbReference type="Proteomes" id="UP001457282">
    <property type="component" value="Unassembled WGS sequence"/>
</dbReference>
<dbReference type="InterPro" id="IPR044560">
    <property type="entry name" value="MOase"/>
</dbReference>
<evidence type="ECO:0000313" key="3">
    <source>
        <dbReference type="EMBL" id="KAK9949982.1"/>
    </source>
</evidence>
<proteinExistence type="predicted"/>
<dbReference type="PANTHER" id="PTHR45934">
    <property type="entry name" value="FAD/NAD(P)-BINDING OXIDOREDUCTASE FAMILY PROTEIN"/>
    <property type="match status" value="1"/>
</dbReference>
<keyword evidence="4" id="KW-1185">Reference proteome</keyword>
<evidence type="ECO:0000256" key="1">
    <source>
        <dbReference type="ARBA" id="ARBA00023002"/>
    </source>
</evidence>
<accession>A0AAW1YMU2</accession>
<evidence type="ECO:0000313" key="4">
    <source>
        <dbReference type="Proteomes" id="UP001457282"/>
    </source>
</evidence>
<dbReference type="GO" id="GO:0004497">
    <property type="term" value="F:monooxygenase activity"/>
    <property type="evidence" value="ECO:0007669"/>
    <property type="project" value="UniProtKB-KW"/>
</dbReference>
<name>A0AAW1YMU2_RUBAR</name>
<comment type="caution">
    <text evidence="3">The sequence shown here is derived from an EMBL/GenBank/DDBJ whole genome shotgun (WGS) entry which is preliminary data.</text>
</comment>